<keyword evidence="2" id="KW-1185">Reference proteome</keyword>
<proteinExistence type="predicted"/>
<organism evidence="1 2">
    <name type="scientific">Protopolystoma xenopodis</name>
    <dbReference type="NCBI Taxonomy" id="117903"/>
    <lineage>
        <taxon>Eukaryota</taxon>
        <taxon>Metazoa</taxon>
        <taxon>Spiralia</taxon>
        <taxon>Lophotrochozoa</taxon>
        <taxon>Platyhelminthes</taxon>
        <taxon>Monogenea</taxon>
        <taxon>Polyopisthocotylea</taxon>
        <taxon>Polystomatidea</taxon>
        <taxon>Polystomatidae</taxon>
        <taxon>Protopolystoma</taxon>
    </lineage>
</organism>
<comment type="caution">
    <text evidence="1">The sequence shown here is derived from an EMBL/GenBank/DDBJ whole genome shotgun (WGS) entry which is preliminary data.</text>
</comment>
<dbReference type="EMBL" id="CAAALY010083641">
    <property type="protein sequence ID" value="VEL26916.1"/>
    <property type="molecule type" value="Genomic_DNA"/>
</dbReference>
<evidence type="ECO:0000313" key="1">
    <source>
        <dbReference type="EMBL" id="VEL26916.1"/>
    </source>
</evidence>
<dbReference type="Proteomes" id="UP000784294">
    <property type="component" value="Unassembled WGS sequence"/>
</dbReference>
<accession>A0A448X3J7</accession>
<protein>
    <submittedName>
        <fullName evidence="1">Uncharacterized protein</fullName>
    </submittedName>
</protein>
<sequence>MIQTPGQLLRQSDGLRRIQEPISLRPFRSKVLEARCSFGPSSKWVLADPIFEACPNHKVPIGRRQRCRRGRLPRLLV</sequence>
<reference evidence="1" key="1">
    <citation type="submission" date="2018-11" db="EMBL/GenBank/DDBJ databases">
        <authorList>
            <consortium name="Pathogen Informatics"/>
        </authorList>
    </citation>
    <scope>NUCLEOTIDE SEQUENCE</scope>
</reference>
<dbReference type="AlphaFoldDB" id="A0A448X3J7"/>
<evidence type="ECO:0000313" key="2">
    <source>
        <dbReference type="Proteomes" id="UP000784294"/>
    </source>
</evidence>
<name>A0A448X3J7_9PLAT</name>
<gene>
    <name evidence="1" type="ORF">PXEA_LOCUS20356</name>
</gene>